<feature type="region of interest" description="Disordered" evidence="1">
    <location>
        <begin position="1"/>
        <end position="41"/>
    </location>
</feature>
<dbReference type="EMBL" id="OX459950">
    <property type="protein sequence ID" value="CAI9156652.1"/>
    <property type="molecule type" value="Genomic_DNA"/>
</dbReference>
<sequence>MEEEGPPQALIKSRADWPVAPRAEESEPQTPGQWEGSPEPLECARWLLRAPARVPQRVPPRSGSPPDADGCHLAAAGSCLQQATAVGRAPECHSGRGQMRQREVKKADLADTSGLPAVTAGTSEAEGAGDNLPRSLIWAPPAPVPQKGQSPERLAEESGDCEPPEGLAVPEPGAPSLSSGLQTPAHESGGHGPDHSRGQRRAQVTLAPTIRPPSSERGQGPPFTA</sequence>
<gene>
    <name evidence="2" type="ORF">MRATA1EN1_LOCUS5614</name>
</gene>
<reference evidence="2" key="1">
    <citation type="submission" date="2023-04" db="EMBL/GenBank/DDBJ databases">
        <authorList>
            <consortium name="ELIXIR-Norway"/>
        </authorList>
    </citation>
    <scope>NUCLEOTIDE SEQUENCE [LARGE SCALE GENOMIC DNA]</scope>
</reference>
<organism evidence="2 3">
    <name type="scientific">Rangifer tarandus platyrhynchus</name>
    <name type="common">Svalbard reindeer</name>
    <dbReference type="NCBI Taxonomy" id="3082113"/>
    <lineage>
        <taxon>Eukaryota</taxon>
        <taxon>Metazoa</taxon>
        <taxon>Chordata</taxon>
        <taxon>Craniata</taxon>
        <taxon>Vertebrata</taxon>
        <taxon>Euteleostomi</taxon>
        <taxon>Mammalia</taxon>
        <taxon>Eutheria</taxon>
        <taxon>Laurasiatheria</taxon>
        <taxon>Artiodactyla</taxon>
        <taxon>Ruminantia</taxon>
        <taxon>Pecora</taxon>
        <taxon>Cervidae</taxon>
        <taxon>Odocoileinae</taxon>
        <taxon>Rangifer</taxon>
    </lineage>
</organism>
<dbReference type="Proteomes" id="UP001176941">
    <property type="component" value="Chromosome 14"/>
</dbReference>
<evidence type="ECO:0000313" key="2">
    <source>
        <dbReference type="EMBL" id="CAI9156652.1"/>
    </source>
</evidence>
<feature type="compositionally biased region" description="Basic and acidic residues" evidence="1">
    <location>
        <begin position="188"/>
        <end position="197"/>
    </location>
</feature>
<keyword evidence="3" id="KW-1185">Reference proteome</keyword>
<name>A0ABN8Y4Y7_RANTA</name>
<protein>
    <submittedName>
        <fullName evidence="2">Uncharacterized protein</fullName>
    </submittedName>
</protein>
<feature type="region of interest" description="Disordered" evidence="1">
    <location>
        <begin position="83"/>
        <end position="225"/>
    </location>
</feature>
<feature type="compositionally biased region" description="Basic and acidic residues" evidence="1">
    <location>
        <begin position="90"/>
        <end position="109"/>
    </location>
</feature>
<accession>A0ABN8Y4Y7</accession>
<evidence type="ECO:0000256" key="1">
    <source>
        <dbReference type="SAM" id="MobiDB-lite"/>
    </source>
</evidence>
<evidence type="ECO:0000313" key="3">
    <source>
        <dbReference type="Proteomes" id="UP001176941"/>
    </source>
</evidence>
<proteinExistence type="predicted"/>